<feature type="chain" id="PRO_5032284092" evidence="4">
    <location>
        <begin position="22"/>
        <end position="196"/>
    </location>
</feature>
<dbReference type="Proteomes" id="UP000538147">
    <property type="component" value="Unassembled WGS sequence"/>
</dbReference>
<feature type="repeat" description="ANK" evidence="3">
    <location>
        <begin position="126"/>
        <end position="158"/>
    </location>
</feature>
<dbReference type="PROSITE" id="PS50297">
    <property type="entry name" value="ANK_REP_REGION"/>
    <property type="match status" value="1"/>
</dbReference>
<evidence type="ECO:0000256" key="4">
    <source>
        <dbReference type="SAM" id="SignalP"/>
    </source>
</evidence>
<evidence type="ECO:0000313" key="6">
    <source>
        <dbReference type="Proteomes" id="UP000538147"/>
    </source>
</evidence>
<keyword evidence="1" id="KW-0677">Repeat</keyword>
<proteinExistence type="predicted"/>
<dbReference type="RefSeq" id="WP_341534449.1">
    <property type="nucleotide sequence ID" value="NZ_JACIIV010000016.1"/>
</dbReference>
<evidence type="ECO:0000256" key="3">
    <source>
        <dbReference type="PROSITE-ProRule" id="PRU00023"/>
    </source>
</evidence>
<organism evidence="5 6">
    <name type="scientific">Polymorphobacter multimanifer</name>
    <dbReference type="NCBI Taxonomy" id="1070431"/>
    <lineage>
        <taxon>Bacteria</taxon>
        <taxon>Pseudomonadati</taxon>
        <taxon>Pseudomonadota</taxon>
        <taxon>Alphaproteobacteria</taxon>
        <taxon>Sphingomonadales</taxon>
        <taxon>Sphingosinicellaceae</taxon>
        <taxon>Polymorphobacter</taxon>
    </lineage>
</organism>
<dbReference type="AlphaFoldDB" id="A0A841L6B8"/>
<sequence length="196" mass="20778">MNLVMRTLAAAVLLAGSPAAAQFSDSYSFIKAVKDKDVGKATELAEKPGTIVANARDADTGEGGIHITTRRTDLPWVGFMLKYGANVNMKDRDGNTPLMLATVARWTDGVNLFVRVKAQPNLQNRLGETALLKAVQARDLQIVEMLLGAGANPDLADNSGTSARDVAKADPRAAAIAKRLAEVAEKKVRPAQGPSI</sequence>
<feature type="repeat" description="ANK" evidence="3">
    <location>
        <begin position="60"/>
        <end position="92"/>
    </location>
</feature>
<accession>A0A841L6B8</accession>
<dbReference type="SMART" id="SM00248">
    <property type="entry name" value="ANK"/>
    <property type="match status" value="3"/>
</dbReference>
<keyword evidence="2 3" id="KW-0040">ANK repeat</keyword>
<gene>
    <name evidence="5" type="ORF">FHS79_002332</name>
</gene>
<dbReference type="InterPro" id="IPR036770">
    <property type="entry name" value="Ankyrin_rpt-contain_sf"/>
</dbReference>
<evidence type="ECO:0000313" key="5">
    <source>
        <dbReference type="EMBL" id="MBB6228147.1"/>
    </source>
</evidence>
<evidence type="ECO:0000256" key="2">
    <source>
        <dbReference type="ARBA" id="ARBA00023043"/>
    </source>
</evidence>
<dbReference type="SUPFAM" id="SSF48403">
    <property type="entry name" value="Ankyrin repeat"/>
    <property type="match status" value="1"/>
</dbReference>
<dbReference type="PANTHER" id="PTHR24171">
    <property type="entry name" value="ANKYRIN REPEAT DOMAIN-CONTAINING PROTEIN 39-RELATED"/>
    <property type="match status" value="1"/>
</dbReference>
<comment type="caution">
    <text evidence="5">The sequence shown here is derived from an EMBL/GenBank/DDBJ whole genome shotgun (WGS) entry which is preliminary data.</text>
</comment>
<evidence type="ECO:0000256" key="1">
    <source>
        <dbReference type="ARBA" id="ARBA00022737"/>
    </source>
</evidence>
<name>A0A841L6B8_9SPHN</name>
<dbReference type="InterPro" id="IPR002110">
    <property type="entry name" value="Ankyrin_rpt"/>
</dbReference>
<dbReference type="EMBL" id="JACIIV010000016">
    <property type="protein sequence ID" value="MBB6228147.1"/>
    <property type="molecule type" value="Genomic_DNA"/>
</dbReference>
<keyword evidence="4" id="KW-0732">Signal</keyword>
<dbReference type="Pfam" id="PF12796">
    <property type="entry name" value="Ank_2"/>
    <property type="match status" value="1"/>
</dbReference>
<protein>
    <submittedName>
        <fullName evidence="5">Ankyrin repeat protein</fullName>
    </submittedName>
</protein>
<dbReference type="Gene3D" id="1.25.40.20">
    <property type="entry name" value="Ankyrin repeat-containing domain"/>
    <property type="match status" value="1"/>
</dbReference>
<dbReference type="PROSITE" id="PS50088">
    <property type="entry name" value="ANK_REPEAT"/>
    <property type="match status" value="2"/>
</dbReference>
<reference evidence="5 6" key="1">
    <citation type="submission" date="2020-08" db="EMBL/GenBank/DDBJ databases">
        <title>Genomic Encyclopedia of Type Strains, Phase IV (KMG-IV): sequencing the most valuable type-strain genomes for metagenomic binning, comparative biology and taxonomic classification.</title>
        <authorList>
            <person name="Goeker M."/>
        </authorList>
    </citation>
    <scope>NUCLEOTIDE SEQUENCE [LARGE SCALE GENOMIC DNA]</scope>
    <source>
        <strain evidence="5 6">DSM 102189</strain>
    </source>
</reference>
<feature type="signal peptide" evidence="4">
    <location>
        <begin position="1"/>
        <end position="21"/>
    </location>
</feature>
<keyword evidence="6" id="KW-1185">Reference proteome</keyword>